<evidence type="ECO:0000313" key="2">
    <source>
        <dbReference type="Proteomes" id="UP001281147"/>
    </source>
</evidence>
<comment type="caution">
    <text evidence="1">The sequence shown here is derived from an EMBL/GenBank/DDBJ whole genome shotgun (WGS) entry which is preliminary data.</text>
</comment>
<dbReference type="Proteomes" id="UP001281147">
    <property type="component" value="Unassembled WGS sequence"/>
</dbReference>
<protein>
    <submittedName>
        <fullName evidence="1">Uncharacterized protein</fullName>
    </submittedName>
</protein>
<dbReference type="EMBL" id="JAUTXU010000048">
    <property type="protein sequence ID" value="KAK3715558.1"/>
    <property type="molecule type" value="Genomic_DNA"/>
</dbReference>
<proteinExistence type="predicted"/>
<keyword evidence="2" id="KW-1185">Reference proteome</keyword>
<name>A0ACC3NEW4_9PEZI</name>
<accession>A0ACC3NEW4</accession>
<gene>
    <name evidence="1" type="ORF">LTR37_007046</name>
</gene>
<reference evidence="1" key="1">
    <citation type="submission" date="2023-07" db="EMBL/GenBank/DDBJ databases">
        <title>Black Yeasts Isolated from many extreme environments.</title>
        <authorList>
            <person name="Coleine C."/>
            <person name="Stajich J.E."/>
            <person name="Selbmann L."/>
        </authorList>
    </citation>
    <scope>NUCLEOTIDE SEQUENCE</scope>
    <source>
        <strain evidence="1">CCFEE 5714</strain>
    </source>
</reference>
<evidence type="ECO:0000313" key="1">
    <source>
        <dbReference type="EMBL" id="KAK3715558.1"/>
    </source>
</evidence>
<sequence>MKLIIVLSVFILSLTSMVFALPYEDGKSDAATHQSYGDRMMGMTFADDGFVQIGDDGVVRSWNGEGEVVDYVRLDNAELLDSLSAVARVQDEAKLVEAYSRLAMVNGYSVPDAEVFNPPAHIKPSRFTDVSAMEKRTTNTKTSVNPTQVLGKRQKPGPEPPLPAAGDRSGDHYIQRYTVVDKAVHEITMELTAELTECEGLA</sequence>
<organism evidence="1 2">
    <name type="scientific">Vermiconidia calcicola</name>
    <dbReference type="NCBI Taxonomy" id="1690605"/>
    <lineage>
        <taxon>Eukaryota</taxon>
        <taxon>Fungi</taxon>
        <taxon>Dikarya</taxon>
        <taxon>Ascomycota</taxon>
        <taxon>Pezizomycotina</taxon>
        <taxon>Dothideomycetes</taxon>
        <taxon>Dothideomycetidae</taxon>
        <taxon>Mycosphaerellales</taxon>
        <taxon>Extremaceae</taxon>
        <taxon>Vermiconidia</taxon>
    </lineage>
</organism>